<gene>
    <name evidence="1" type="ORF">MPOCJGCO_0221</name>
</gene>
<evidence type="ECO:0000313" key="1">
    <source>
        <dbReference type="EMBL" id="GJE58143.1"/>
    </source>
</evidence>
<reference evidence="1" key="2">
    <citation type="submission" date="2021-08" db="EMBL/GenBank/DDBJ databases">
        <authorList>
            <person name="Tani A."/>
            <person name="Ola A."/>
            <person name="Ogura Y."/>
            <person name="Katsura K."/>
            <person name="Hayashi T."/>
        </authorList>
    </citation>
    <scope>NUCLEOTIDE SEQUENCE</scope>
    <source>
        <strain evidence="1">DSM 23632</strain>
    </source>
</reference>
<name>A0ABQ4TTY2_9HYPH</name>
<proteinExistence type="predicted"/>
<protein>
    <recommendedName>
        <fullName evidence="3">Hemin uptake protein HemP</fullName>
    </recommendedName>
</protein>
<keyword evidence="2" id="KW-1185">Reference proteome</keyword>
<evidence type="ECO:0008006" key="3">
    <source>
        <dbReference type="Google" id="ProtNLM"/>
    </source>
</evidence>
<dbReference type="Proteomes" id="UP001055057">
    <property type="component" value="Unassembled WGS sequence"/>
</dbReference>
<sequence length="65" mass="7365">MSRQGDDERSEDLRARSRAGERIAQTEAVIASNALMNGRREVVILHAGERYRLRVTANDKLILTK</sequence>
<dbReference type="EMBL" id="BPRB01000011">
    <property type="protein sequence ID" value="GJE58143.1"/>
    <property type="molecule type" value="Genomic_DNA"/>
</dbReference>
<evidence type="ECO:0000313" key="2">
    <source>
        <dbReference type="Proteomes" id="UP001055057"/>
    </source>
</evidence>
<reference evidence="1" key="1">
    <citation type="journal article" date="2021" name="Front. Microbiol.">
        <title>Comprehensive Comparative Genomics and Phenotyping of Methylobacterium Species.</title>
        <authorList>
            <person name="Alessa O."/>
            <person name="Ogura Y."/>
            <person name="Fujitani Y."/>
            <person name="Takami H."/>
            <person name="Hayashi T."/>
            <person name="Sahin N."/>
            <person name="Tani A."/>
        </authorList>
    </citation>
    <scope>NUCLEOTIDE SEQUENCE</scope>
    <source>
        <strain evidence="1">DSM 23632</strain>
    </source>
</reference>
<dbReference type="Gene3D" id="2.10.70.10">
    <property type="entry name" value="Complement Module, domain 1"/>
    <property type="match status" value="1"/>
</dbReference>
<comment type="caution">
    <text evidence="1">The sequence shown here is derived from an EMBL/GenBank/DDBJ whole genome shotgun (WGS) entry which is preliminary data.</text>
</comment>
<dbReference type="Pfam" id="PF10636">
    <property type="entry name" value="hemP"/>
    <property type="match status" value="1"/>
</dbReference>
<accession>A0ABQ4TTY2</accession>
<organism evidence="1 2">
    <name type="scientific">Methylobacterium trifolii</name>
    <dbReference type="NCBI Taxonomy" id="1003092"/>
    <lineage>
        <taxon>Bacteria</taxon>
        <taxon>Pseudomonadati</taxon>
        <taxon>Pseudomonadota</taxon>
        <taxon>Alphaproteobacteria</taxon>
        <taxon>Hyphomicrobiales</taxon>
        <taxon>Methylobacteriaceae</taxon>
        <taxon>Methylobacterium</taxon>
    </lineage>
</organism>
<dbReference type="InterPro" id="IPR019600">
    <property type="entry name" value="Hemin_uptake_protein_HemP"/>
</dbReference>